<dbReference type="SMART" id="SM00530">
    <property type="entry name" value="HTH_XRE"/>
    <property type="match status" value="1"/>
</dbReference>
<dbReference type="PANTHER" id="PTHR45641">
    <property type="entry name" value="TETRATRICOPEPTIDE REPEAT PROTEIN (AFU_ORTHOLOGUE AFUA_6G03870)"/>
    <property type="match status" value="1"/>
</dbReference>
<proteinExistence type="predicted"/>
<dbReference type="RefSeq" id="WP_094238104.1">
    <property type="nucleotide sequence ID" value="NZ_CP022657.1"/>
</dbReference>
<dbReference type="SUPFAM" id="SSF48452">
    <property type="entry name" value="TPR-like"/>
    <property type="match status" value="2"/>
</dbReference>
<organism evidence="4 5">
    <name type="scientific">Tumebacillus algifaecis</name>
    <dbReference type="NCBI Taxonomy" id="1214604"/>
    <lineage>
        <taxon>Bacteria</taxon>
        <taxon>Bacillati</taxon>
        <taxon>Bacillota</taxon>
        <taxon>Bacilli</taxon>
        <taxon>Bacillales</taxon>
        <taxon>Alicyclobacillaceae</taxon>
        <taxon>Tumebacillus</taxon>
    </lineage>
</organism>
<dbReference type="SUPFAM" id="SSF47413">
    <property type="entry name" value="lambda repressor-like DNA-binding domains"/>
    <property type="match status" value="1"/>
</dbReference>
<feature type="domain" description="HTH cro/C1-type" evidence="3">
    <location>
        <begin position="17"/>
        <end position="72"/>
    </location>
</feature>
<dbReference type="AlphaFoldDB" id="A0A223D5W5"/>
<dbReference type="Pfam" id="PF13181">
    <property type="entry name" value="TPR_8"/>
    <property type="match status" value="1"/>
</dbReference>
<dbReference type="Proteomes" id="UP000214688">
    <property type="component" value="Chromosome"/>
</dbReference>
<evidence type="ECO:0000259" key="3">
    <source>
        <dbReference type="PROSITE" id="PS50943"/>
    </source>
</evidence>
<evidence type="ECO:0000313" key="4">
    <source>
        <dbReference type="EMBL" id="ASS76877.1"/>
    </source>
</evidence>
<dbReference type="KEGG" id="tab:CIG75_19280"/>
<dbReference type="CDD" id="cd00093">
    <property type="entry name" value="HTH_XRE"/>
    <property type="match status" value="1"/>
</dbReference>
<protein>
    <recommendedName>
        <fullName evidence="3">HTH cro/C1-type domain-containing protein</fullName>
    </recommendedName>
</protein>
<dbReference type="EMBL" id="CP022657">
    <property type="protein sequence ID" value="ASS76877.1"/>
    <property type="molecule type" value="Genomic_DNA"/>
</dbReference>
<evidence type="ECO:0000256" key="2">
    <source>
        <dbReference type="ARBA" id="ARBA00022803"/>
    </source>
</evidence>
<dbReference type="OrthoDB" id="252257at2"/>
<dbReference type="PANTHER" id="PTHR45641:SF19">
    <property type="entry name" value="NEPHROCYSTIN-3"/>
    <property type="match status" value="1"/>
</dbReference>
<reference evidence="4 5" key="1">
    <citation type="journal article" date="2015" name="Int. J. Syst. Evol. Microbiol.">
        <title>Tumebacillus algifaecis sp. nov., isolated from decomposing algal scum.</title>
        <authorList>
            <person name="Wu Y.F."/>
            <person name="Zhang B."/>
            <person name="Xing P."/>
            <person name="Wu Q.L."/>
            <person name="Liu S.J."/>
        </authorList>
    </citation>
    <scope>NUCLEOTIDE SEQUENCE [LARGE SCALE GENOMIC DNA]</scope>
    <source>
        <strain evidence="4 5">THMBR28</strain>
    </source>
</reference>
<dbReference type="SMART" id="SM00028">
    <property type="entry name" value="TPR"/>
    <property type="match status" value="3"/>
</dbReference>
<dbReference type="PROSITE" id="PS50943">
    <property type="entry name" value="HTH_CROC1"/>
    <property type="match status" value="1"/>
</dbReference>
<dbReference type="InterPro" id="IPR011990">
    <property type="entry name" value="TPR-like_helical_dom_sf"/>
</dbReference>
<dbReference type="Pfam" id="PF13432">
    <property type="entry name" value="TPR_16"/>
    <property type="match status" value="1"/>
</dbReference>
<dbReference type="Gene3D" id="1.25.40.10">
    <property type="entry name" value="Tetratricopeptide repeat domain"/>
    <property type="match status" value="2"/>
</dbReference>
<gene>
    <name evidence="4" type="ORF">CIG75_19280</name>
</gene>
<evidence type="ECO:0000313" key="5">
    <source>
        <dbReference type="Proteomes" id="UP000214688"/>
    </source>
</evidence>
<dbReference type="InterPro" id="IPR010982">
    <property type="entry name" value="Lambda_DNA-bd_dom_sf"/>
</dbReference>
<keyword evidence="2" id="KW-0802">TPR repeat</keyword>
<dbReference type="Pfam" id="PF12844">
    <property type="entry name" value="HTH_19"/>
    <property type="match status" value="1"/>
</dbReference>
<dbReference type="GO" id="GO:0003677">
    <property type="term" value="F:DNA binding"/>
    <property type="evidence" value="ECO:0007669"/>
    <property type="project" value="InterPro"/>
</dbReference>
<keyword evidence="5" id="KW-1185">Reference proteome</keyword>
<evidence type="ECO:0000256" key="1">
    <source>
        <dbReference type="ARBA" id="ARBA00022737"/>
    </source>
</evidence>
<dbReference type="Gene3D" id="1.10.260.40">
    <property type="entry name" value="lambda repressor-like DNA-binding domains"/>
    <property type="match status" value="1"/>
</dbReference>
<accession>A0A223D5W5</accession>
<dbReference type="InterPro" id="IPR001387">
    <property type="entry name" value="Cro/C1-type_HTH"/>
</dbReference>
<sequence length="386" mass="44158">MKFDNAMPMRVMVGRNVQRARIMRGYKSARQLAEKLSFSHTKLSNIESGKTVASASDLRELTEMLNVPVGYFYTDANDVQETMLIIESCFKGGSGDPLKAQELTEDLIARDLPDKLREYLLTALVRIMMLQGKHRKALELLEELLGEVSNVTSEYYFKTLYNIALCHYHLQDYHKALTFYRRAEQHTIDEVMLCRIKQMLGVIYGKIGDLTSALEMHMFTRGFYKEKRLLKDELQAIQNIGEIYERQGDFENATLFYQEANSIAFSLNVRHSIGFTGVSLAKLLVKQQRFNDASIIIRKCIPFVDKSYSPPHHAEFLFLLSQCETSNSTTLLEAAFSVSKHTDDHQLTARISSRLGEISEECGDNENALLYYKRASKSFELSKMGD</sequence>
<keyword evidence="1" id="KW-0677">Repeat</keyword>
<name>A0A223D5W5_9BACL</name>
<dbReference type="InterPro" id="IPR019734">
    <property type="entry name" value="TPR_rpt"/>
</dbReference>